<dbReference type="SUPFAM" id="SSF57701">
    <property type="entry name" value="Zn2/Cys6 DNA-binding domain"/>
    <property type="match status" value="1"/>
</dbReference>
<dbReference type="EMBL" id="ML976002">
    <property type="protein sequence ID" value="KAF1946654.1"/>
    <property type="molecule type" value="Genomic_DNA"/>
</dbReference>
<organism evidence="3 4">
    <name type="scientific">Clathrospora elynae</name>
    <dbReference type="NCBI Taxonomy" id="706981"/>
    <lineage>
        <taxon>Eukaryota</taxon>
        <taxon>Fungi</taxon>
        <taxon>Dikarya</taxon>
        <taxon>Ascomycota</taxon>
        <taxon>Pezizomycotina</taxon>
        <taxon>Dothideomycetes</taxon>
        <taxon>Pleosporomycetidae</taxon>
        <taxon>Pleosporales</taxon>
        <taxon>Diademaceae</taxon>
        <taxon>Clathrospora</taxon>
    </lineage>
</organism>
<keyword evidence="4" id="KW-1185">Reference proteome</keyword>
<evidence type="ECO:0000256" key="1">
    <source>
        <dbReference type="ARBA" id="ARBA00023242"/>
    </source>
</evidence>
<evidence type="ECO:0000313" key="4">
    <source>
        <dbReference type="Proteomes" id="UP000800038"/>
    </source>
</evidence>
<dbReference type="OrthoDB" id="3795424at2759"/>
<dbReference type="InterPro" id="IPR001138">
    <property type="entry name" value="Zn2Cys6_DnaBD"/>
</dbReference>
<dbReference type="CDD" id="cd00067">
    <property type="entry name" value="GAL4"/>
    <property type="match status" value="1"/>
</dbReference>
<dbReference type="AlphaFoldDB" id="A0A6A5T3M4"/>
<dbReference type="PANTHER" id="PTHR47431">
    <property type="entry name" value="ZN(II)2CYS6 TRANSCRIPTION FACTOR (EUROFUNG)-RELATED"/>
    <property type="match status" value="1"/>
</dbReference>
<sequence length="257" mass="29629">MDPSSDSKRIERVVLACVQCRSRHVKCDSTQPICKRCERDGKEGMYQKSRRGGLDKAALARRHLRVQKEAEGARQDHHAATTYMGNQTLFDVPSCSPKIDAIQLVEPQLSQPISVVFQVNNNRLLELFFENFWPSFPVVLPWHYLQARRLDHNHGMNELLLVLQWIGSIYAPWSTSDPYYETALEALNSPTLAHTPFNFQALTHFAIAQYHCDIRVDARNKFNTTIDIALKLRMNERCFPQAYGEGNPVLEESWRRT</sequence>
<dbReference type="CDD" id="cd12148">
    <property type="entry name" value="fungal_TF_MHR"/>
    <property type="match status" value="1"/>
</dbReference>
<feature type="domain" description="Zn(2)-C6 fungal-type" evidence="2">
    <location>
        <begin position="16"/>
        <end position="46"/>
    </location>
</feature>
<dbReference type="Pfam" id="PF00172">
    <property type="entry name" value="Zn_clus"/>
    <property type="match status" value="1"/>
</dbReference>
<accession>A0A6A5T3M4</accession>
<keyword evidence="1" id="KW-0539">Nucleus</keyword>
<dbReference type="PANTHER" id="PTHR47431:SF1">
    <property type="entry name" value="ZN(II)2CYS6 TRANSCRIPTION FACTOR (EUROFUNG)"/>
    <property type="match status" value="1"/>
</dbReference>
<dbReference type="SMART" id="SM00066">
    <property type="entry name" value="GAL4"/>
    <property type="match status" value="1"/>
</dbReference>
<name>A0A6A5T3M4_9PLEO</name>
<dbReference type="GO" id="GO:0000981">
    <property type="term" value="F:DNA-binding transcription factor activity, RNA polymerase II-specific"/>
    <property type="evidence" value="ECO:0007669"/>
    <property type="project" value="InterPro"/>
</dbReference>
<dbReference type="InterPro" id="IPR036864">
    <property type="entry name" value="Zn2-C6_fun-type_DNA-bd_sf"/>
</dbReference>
<evidence type="ECO:0000313" key="3">
    <source>
        <dbReference type="EMBL" id="KAF1946654.1"/>
    </source>
</evidence>
<dbReference type="Proteomes" id="UP000800038">
    <property type="component" value="Unassembled WGS sequence"/>
</dbReference>
<dbReference type="GO" id="GO:0008270">
    <property type="term" value="F:zinc ion binding"/>
    <property type="evidence" value="ECO:0007669"/>
    <property type="project" value="InterPro"/>
</dbReference>
<proteinExistence type="predicted"/>
<evidence type="ECO:0000259" key="2">
    <source>
        <dbReference type="PROSITE" id="PS50048"/>
    </source>
</evidence>
<protein>
    <recommendedName>
        <fullName evidence="2">Zn(2)-C6 fungal-type domain-containing protein</fullName>
    </recommendedName>
</protein>
<dbReference type="Gene3D" id="4.10.240.10">
    <property type="entry name" value="Zn(2)-C6 fungal-type DNA-binding domain"/>
    <property type="match status" value="1"/>
</dbReference>
<gene>
    <name evidence="3" type="ORF">EJ02DRAFT_450379</name>
</gene>
<dbReference type="PROSITE" id="PS50048">
    <property type="entry name" value="ZN2_CY6_FUNGAL_2"/>
    <property type="match status" value="1"/>
</dbReference>
<reference evidence="3" key="1">
    <citation type="journal article" date="2020" name="Stud. Mycol.">
        <title>101 Dothideomycetes genomes: a test case for predicting lifestyles and emergence of pathogens.</title>
        <authorList>
            <person name="Haridas S."/>
            <person name="Albert R."/>
            <person name="Binder M."/>
            <person name="Bloem J."/>
            <person name="Labutti K."/>
            <person name="Salamov A."/>
            <person name="Andreopoulos B."/>
            <person name="Baker S."/>
            <person name="Barry K."/>
            <person name="Bills G."/>
            <person name="Bluhm B."/>
            <person name="Cannon C."/>
            <person name="Castanera R."/>
            <person name="Culley D."/>
            <person name="Daum C."/>
            <person name="Ezra D."/>
            <person name="Gonzalez J."/>
            <person name="Henrissat B."/>
            <person name="Kuo A."/>
            <person name="Liang C."/>
            <person name="Lipzen A."/>
            <person name="Lutzoni F."/>
            <person name="Magnuson J."/>
            <person name="Mondo S."/>
            <person name="Nolan M."/>
            <person name="Ohm R."/>
            <person name="Pangilinan J."/>
            <person name="Park H.-J."/>
            <person name="Ramirez L."/>
            <person name="Alfaro M."/>
            <person name="Sun H."/>
            <person name="Tritt A."/>
            <person name="Yoshinaga Y."/>
            <person name="Zwiers L.-H."/>
            <person name="Turgeon B."/>
            <person name="Goodwin S."/>
            <person name="Spatafora J."/>
            <person name="Crous P."/>
            <person name="Grigoriev I."/>
        </authorList>
    </citation>
    <scope>NUCLEOTIDE SEQUENCE</scope>
    <source>
        <strain evidence="3">CBS 161.51</strain>
    </source>
</reference>